<evidence type="ECO:0008006" key="13">
    <source>
        <dbReference type="Google" id="ProtNLM"/>
    </source>
</evidence>
<dbReference type="PROSITE" id="PS51192">
    <property type="entry name" value="HELICASE_ATP_BIND_1"/>
    <property type="match status" value="1"/>
</dbReference>
<evidence type="ECO:0000259" key="8">
    <source>
        <dbReference type="PROSITE" id="PS51192"/>
    </source>
</evidence>
<feature type="compositionally biased region" description="Gly residues" evidence="7">
    <location>
        <begin position="486"/>
        <end position="495"/>
    </location>
</feature>
<evidence type="ECO:0000256" key="2">
    <source>
        <dbReference type="ARBA" id="ARBA00022801"/>
    </source>
</evidence>
<dbReference type="InterPro" id="IPR027417">
    <property type="entry name" value="P-loop_NTPase"/>
</dbReference>
<keyword evidence="2" id="KW-0378">Hydrolase</keyword>
<name>A0A2M6WNJ6_9BACT</name>
<feature type="compositionally biased region" description="Low complexity" evidence="7">
    <location>
        <begin position="474"/>
        <end position="485"/>
    </location>
</feature>
<dbReference type="EMBL" id="PFAQ01000055">
    <property type="protein sequence ID" value="PIT94360.1"/>
    <property type="molecule type" value="Genomic_DNA"/>
</dbReference>
<feature type="compositionally biased region" description="Polar residues" evidence="7">
    <location>
        <begin position="444"/>
        <end position="461"/>
    </location>
</feature>
<keyword evidence="3" id="KW-0347">Helicase</keyword>
<feature type="short sequence motif" description="Q motif" evidence="6">
    <location>
        <begin position="14"/>
        <end position="42"/>
    </location>
</feature>
<feature type="domain" description="Helicase ATP-binding" evidence="8">
    <location>
        <begin position="45"/>
        <end position="213"/>
    </location>
</feature>
<dbReference type="InterPro" id="IPR014014">
    <property type="entry name" value="RNA_helicase_DEAD_Q_motif"/>
</dbReference>
<dbReference type="GO" id="GO:0003676">
    <property type="term" value="F:nucleic acid binding"/>
    <property type="evidence" value="ECO:0007669"/>
    <property type="project" value="InterPro"/>
</dbReference>
<dbReference type="GO" id="GO:0016787">
    <property type="term" value="F:hydrolase activity"/>
    <property type="evidence" value="ECO:0007669"/>
    <property type="project" value="UniProtKB-KW"/>
</dbReference>
<dbReference type="PANTHER" id="PTHR47959">
    <property type="entry name" value="ATP-DEPENDENT RNA HELICASE RHLE-RELATED"/>
    <property type="match status" value="1"/>
</dbReference>
<dbReference type="SMART" id="SM00487">
    <property type="entry name" value="DEXDc"/>
    <property type="match status" value="1"/>
</dbReference>
<dbReference type="InterPro" id="IPR050079">
    <property type="entry name" value="DEAD_box_RNA_helicase"/>
</dbReference>
<reference evidence="12" key="1">
    <citation type="submission" date="2017-09" db="EMBL/GenBank/DDBJ databases">
        <title>Depth-based differentiation of microbial function through sediment-hosted aquifers and enrichment of novel symbionts in the deep terrestrial subsurface.</title>
        <authorList>
            <person name="Probst A.J."/>
            <person name="Ladd B."/>
            <person name="Jarett J.K."/>
            <person name="Geller-Mcgrath D.E."/>
            <person name="Sieber C.M.K."/>
            <person name="Emerson J.B."/>
            <person name="Anantharaman K."/>
            <person name="Thomas B.C."/>
            <person name="Malmstrom R."/>
            <person name="Stieglmeier M."/>
            <person name="Klingl A."/>
            <person name="Woyke T."/>
            <person name="Ryan C.M."/>
            <person name="Banfield J.F."/>
        </authorList>
    </citation>
    <scope>NUCLEOTIDE SEQUENCE [LARGE SCALE GENOMIC DNA]</scope>
</reference>
<dbReference type="PROSITE" id="PS51194">
    <property type="entry name" value="HELICASE_CTER"/>
    <property type="match status" value="1"/>
</dbReference>
<dbReference type="InterPro" id="IPR001650">
    <property type="entry name" value="Helicase_C-like"/>
</dbReference>
<sequence length="513" mass="55247">MIKNNAEEIENKDPSFAELGINQPILTVLGKMKFTTPTPIQREAIPVAITGQDLIGVAQTGTGKTLAFGIPMVQRLPSLNGKGLILLPTRELALQVEENLRSFGGAFGLKTVALIGGQAISNQIFALKRRPNIIVATPGRLIDHIKRRTVSLTDVKILVLDEADMMFDMGFAPQIEEVLLTVPKLRQTMLFSATMPPAIVKLAAKHLKTPIHIEMAPSGTTAKLVDQEMYIVKKEDKFIQLEKILKVYQGSVLIFTRTKHGAANLAKSLIAIHQQAVEIHSNLSFGRRRLAMADFKSKKSRILVATDIAARGIDVSGIELVVNYNLPDNADDYVHRIGRTGRAGLTGKAISFATPDQLKDIRSIERVINQTFNLTKFAELDKSTSVFSSHSSSGRRTSFNRNNRPSGRSGGFGSTSRPSGFSSRPASRFGSSSSFGSDKPAASTSFGKTSTRPATSSSGVSSYKPASRFGGSGTVSSFKGKSSFSHGGGFKGKSGGARSSGFKNFSKSTGRRP</sequence>
<dbReference type="PROSITE" id="PS51195">
    <property type="entry name" value="Q_MOTIF"/>
    <property type="match status" value="1"/>
</dbReference>
<evidence type="ECO:0000313" key="11">
    <source>
        <dbReference type="EMBL" id="PIT94360.1"/>
    </source>
</evidence>
<evidence type="ECO:0000256" key="1">
    <source>
        <dbReference type="ARBA" id="ARBA00022741"/>
    </source>
</evidence>
<feature type="region of interest" description="Disordered" evidence="7">
    <location>
        <begin position="386"/>
        <end position="513"/>
    </location>
</feature>
<proteinExistence type="inferred from homology"/>
<dbReference type="Gene3D" id="3.40.50.300">
    <property type="entry name" value="P-loop containing nucleotide triphosphate hydrolases"/>
    <property type="match status" value="2"/>
</dbReference>
<dbReference type="InterPro" id="IPR014001">
    <property type="entry name" value="Helicase_ATP-bd"/>
</dbReference>
<evidence type="ECO:0000256" key="3">
    <source>
        <dbReference type="ARBA" id="ARBA00022806"/>
    </source>
</evidence>
<dbReference type="GO" id="GO:0003724">
    <property type="term" value="F:RNA helicase activity"/>
    <property type="evidence" value="ECO:0007669"/>
    <property type="project" value="InterPro"/>
</dbReference>
<comment type="similarity">
    <text evidence="5">Belongs to the DEAD box helicase family.</text>
</comment>
<dbReference type="CDD" id="cd18787">
    <property type="entry name" value="SF2_C_DEAD"/>
    <property type="match status" value="1"/>
</dbReference>
<accession>A0A2M6WNJ6</accession>
<feature type="domain" description="DEAD-box RNA helicase Q" evidence="10">
    <location>
        <begin position="14"/>
        <end position="42"/>
    </location>
</feature>
<evidence type="ECO:0000256" key="7">
    <source>
        <dbReference type="SAM" id="MobiDB-lite"/>
    </source>
</evidence>
<evidence type="ECO:0000259" key="10">
    <source>
        <dbReference type="PROSITE" id="PS51195"/>
    </source>
</evidence>
<dbReference type="PANTHER" id="PTHR47959:SF13">
    <property type="entry name" value="ATP-DEPENDENT RNA HELICASE RHLE"/>
    <property type="match status" value="1"/>
</dbReference>
<evidence type="ECO:0000256" key="4">
    <source>
        <dbReference type="ARBA" id="ARBA00022840"/>
    </source>
</evidence>
<dbReference type="Proteomes" id="UP000228900">
    <property type="component" value="Unassembled WGS sequence"/>
</dbReference>
<dbReference type="Pfam" id="PF00271">
    <property type="entry name" value="Helicase_C"/>
    <property type="match status" value="1"/>
</dbReference>
<dbReference type="CDD" id="cd00268">
    <property type="entry name" value="DEADc"/>
    <property type="match status" value="1"/>
</dbReference>
<dbReference type="InterPro" id="IPR011545">
    <property type="entry name" value="DEAD/DEAH_box_helicase_dom"/>
</dbReference>
<keyword evidence="4" id="KW-0067">ATP-binding</keyword>
<dbReference type="SUPFAM" id="SSF52540">
    <property type="entry name" value="P-loop containing nucleoside triphosphate hydrolases"/>
    <property type="match status" value="1"/>
</dbReference>
<evidence type="ECO:0000313" key="12">
    <source>
        <dbReference type="Proteomes" id="UP000228900"/>
    </source>
</evidence>
<dbReference type="Pfam" id="PF00270">
    <property type="entry name" value="DEAD"/>
    <property type="match status" value="1"/>
</dbReference>
<feature type="compositionally biased region" description="Low complexity" evidence="7">
    <location>
        <begin position="414"/>
        <end position="443"/>
    </location>
</feature>
<protein>
    <recommendedName>
        <fullName evidence="13">DEAD/DEAH box helicase</fullName>
    </recommendedName>
</protein>
<keyword evidence="1" id="KW-0547">Nucleotide-binding</keyword>
<organism evidence="11 12">
    <name type="scientific">Candidatus Falkowbacteria bacterium CG10_big_fil_rev_8_21_14_0_10_39_9</name>
    <dbReference type="NCBI Taxonomy" id="1974566"/>
    <lineage>
        <taxon>Bacteria</taxon>
        <taxon>Candidatus Falkowiibacteriota</taxon>
    </lineage>
</organism>
<dbReference type="AlphaFoldDB" id="A0A2M6WNJ6"/>
<dbReference type="SMART" id="SM00490">
    <property type="entry name" value="HELICc"/>
    <property type="match status" value="1"/>
</dbReference>
<dbReference type="InterPro" id="IPR044742">
    <property type="entry name" value="DEAD/DEAH_RhlB"/>
</dbReference>
<evidence type="ECO:0000256" key="5">
    <source>
        <dbReference type="ARBA" id="ARBA00038437"/>
    </source>
</evidence>
<gene>
    <name evidence="11" type="ORF">COT98_04085</name>
</gene>
<feature type="compositionally biased region" description="Low complexity" evidence="7">
    <location>
        <begin position="386"/>
        <end position="407"/>
    </location>
</feature>
<feature type="domain" description="Helicase C-terminal" evidence="9">
    <location>
        <begin position="240"/>
        <end position="383"/>
    </location>
</feature>
<dbReference type="GO" id="GO:0005524">
    <property type="term" value="F:ATP binding"/>
    <property type="evidence" value="ECO:0007669"/>
    <property type="project" value="UniProtKB-KW"/>
</dbReference>
<evidence type="ECO:0000259" key="9">
    <source>
        <dbReference type="PROSITE" id="PS51194"/>
    </source>
</evidence>
<evidence type="ECO:0000256" key="6">
    <source>
        <dbReference type="PROSITE-ProRule" id="PRU00552"/>
    </source>
</evidence>
<comment type="caution">
    <text evidence="11">The sequence shown here is derived from an EMBL/GenBank/DDBJ whole genome shotgun (WGS) entry which is preliminary data.</text>
</comment>
<dbReference type="GO" id="GO:0005829">
    <property type="term" value="C:cytosol"/>
    <property type="evidence" value="ECO:0007669"/>
    <property type="project" value="TreeGrafter"/>
</dbReference>